<evidence type="ECO:0000313" key="6">
    <source>
        <dbReference type="EMBL" id="HAB5525360.1"/>
    </source>
</evidence>
<dbReference type="AlphaFoldDB" id="A0A6Y1Q7N0"/>
<evidence type="ECO:0000256" key="4">
    <source>
        <dbReference type="ARBA" id="ARBA00047422"/>
    </source>
</evidence>
<dbReference type="EMBL" id="DAAHCK010000009">
    <property type="protein sequence ID" value="HAB5525360.1"/>
    <property type="molecule type" value="Genomic_DNA"/>
</dbReference>
<evidence type="ECO:0000256" key="1">
    <source>
        <dbReference type="ARBA" id="ARBA00022603"/>
    </source>
</evidence>
<name>A0A6Y1Q7N0_SALET</name>
<dbReference type="InterPro" id="IPR029063">
    <property type="entry name" value="SAM-dependent_MTases_sf"/>
</dbReference>
<keyword evidence="1 5" id="KW-0489">Methyltransferase</keyword>
<keyword evidence="3" id="KW-0680">Restriction system</keyword>
<sequence>MTAAYYNEIDPFAAQWLRNLMAAGLIAPGIVDERSIEDVTPDDLRGFTQVHFFAGIGVWSYALRRVGWLDSRPVWTGSCPCQPFSTAGKGKGFADERHLWPAMHWLVGQCRPVAVFGEQSASADANNWIDLVQTDMESLGYAFGACAFPSASVGAPHIRDRAYWVADAYSERLETSGESGAAWWVESAIDGSLCRLDDSIGERFQKGRIGDNRGYVRQQPGATCENGWLADANSVRSQGGVSGRQSAQRKAINGSSGCGRATGGANPLNGFWEGADWLFCRDGKWRPVESGTFPLANGATTRVGRLRAYGNAINVEAATAFIKAYMMGASNV</sequence>
<dbReference type="RefSeq" id="WP_183050110.1">
    <property type="nucleotide sequence ID" value="NZ_JAVGBV010000008.1"/>
</dbReference>
<keyword evidence="2 5" id="KW-0808">Transferase</keyword>
<dbReference type="EMBL" id="DAAGOV010000010">
    <property type="protein sequence ID" value="HAB3947550.1"/>
    <property type="molecule type" value="Genomic_DNA"/>
</dbReference>
<evidence type="ECO:0000256" key="3">
    <source>
        <dbReference type="ARBA" id="ARBA00022747"/>
    </source>
</evidence>
<gene>
    <name evidence="5" type="ORF">GB481_19095</name>
    <name evidence="6" type="ORF">GBR77_16995</name>
</gene>
<dbReference type="InterPro" id="IPR001525">
    <property type="entry name" value="C5_MeTfrase"/>
</dbReference>
<dbReference type="SUPFAM" id="SSF53335">
    <property type="entry name" value="S-adenosyl-L-methionine-dependent methyltransferases"/>
    <property type="match status" value="1"/>
</dbReference>
<dbReference type="Gene3D" id="3.40.50.150">
    <property type="entry name" value="Vaccinia Virus protein VP39"/>
    <property type="match status" value="1"/>
</dbReference>
<dbReference type="GO" id="GO:0003886">
    <property type="term" value="F:DNA (cytosine-5-)-methyltransferase activity"/>
    <property type="evidence" value="ECO:0007669"/>
    <property type="project" value="UniProtKB-EC"/>
</dbReference>
<dbReference type="GO" id="GO:0032259">
    <property type="term" value="P:methylation"/>
    <property type="evidence" value="ECO:0007669"/>
    <property type="project" value="UniProtKB-KW"/>
</dbReference>
<evidence type="ECO:0000313" key="5">
    <source>
        <dbReference type="EMBL" id="HAB3947550.1"/>
    </source>
</evidence>
<organism evidence="5">
    <name type="scientific">Salmonella enterica subsp. enterica serovar Agona</name>
    <dbReference type="NCBI Taxonomy" id="58095"/>
    <lineage>
        <taxon>Bacteria</taxon>
        <taxon>Pseudomonadati</taxon>
        <taxon>Pseudomonadota</taxon>
        <taxon>Gammaproteobacteria</taxon>
        <taxon>Enterobacterales</taxon>
        <taxon>Enterobacteriaceae</taxon>
        <taxon>Salmonella</taxon>
    </lineage>
</organism>
<reference evidence="5" key="2">
    <citation type="submission" date="2019-10" db="EMBL/GenBank/DDBJ databases">
        <authorList>
            <consortium name="NCBI Pathogen Detection Project"/>
        </authorList>
    </citation>
    <scope>NUCLEOTIDE SEQUENCE</scope>
    <source>
        <strain evidence="5">Salmonella enterica</strain>
    </source>
</reference>
<dbReference type="GO" id="GO:0009307">
    <property type="term" value="P:DNA restriction-modification system"/>
    <property type="evidence" value="ECO:0007669"/>
    <property type="project" value="UniProtKB-KW"/>
</dbReference>
<accession>A0A6Y1Q7N0</accession>
<protein>
    <submittedName>
        <fullName evidence="5">DNA cytosine methyltransferase</fullName>
    </submittedName>
</protein>
<comment type="caution">
    <text evidence="5">The sequence shown here is derived from an EMBL/GenBank/DDBJ whole genome shotgun (WGS) entry which is preliminary data.</text>
</comment>
<comment type="catalytic activity">
    <reaction evidence="4">
        <text>a 2'-deoxycytidine in DNA + S-adenosyl-L-methionine = a 5-methyl-2'-deoxycytidine in DNA + S-adenosyl-L-homocysteine + H(+)</text>
        <dbReference type="Rhea" id="RHEA:13681"/>
        <dbReference type="Rhea" id="RHEA-COMP:11369"/>
        <dbReference type="Rhea" id="RHEA-COMP:11370"/>
        <dbReference type="ChEBI" id="CHEBI:15378"/>
        <dbReference type="ChEBI" id="CHEBI:57856"/>
        <dbReference type="ChEBI" id="CHEBI:59789"/>
        <dbReference type="ChEBI" id="CHEBI:85452"/>
        <dbReference type="ChEBI" id="CHEBI:85454"/>
        <dbReference type="EC" id="2.1.1.37"/>
    </reaction>
</comment>
<dbReference type="Pfam" id="PF00145">
    <property type="entry name" value="DNA_methylase"/>
    <property type="match status" value="1"/>
</dbReference>
<reference evidence="5" key="1">
    <citation type="journal article" date="2018" name="Genome Biol.">
        <title>SKESA: strategic k-mer extension for scrupulous assemblies.</title>
        <authorList>
            <person name="Souvorov A."/>
            <person name="Agarwala R."/>
            <person name="Lipman D.J."/>
        </authorList>
    </citation>
    <scope>NUCLEOTIDE SEQUENCE</scope>
    <source>
        <strain evidence="5">Salmonella enterica</strain>
    </source>
</reference>
<proteinExistence type="predicted"/>
<evidence type="ECO:0000256" key="2">
    <source>
        <dbReference type="ARBA" id="ARBA00022679"/>
    </source>
</evidence>